<protein>
    <submittedName>
        <fullName evidence="7">TES class LIM protein ML148516b</fullName>
    </submittedName>
</protein>
<dbReference type="PANTHER" id="PTHR24211:SF20">
    <property type="entry name" value="PROTEIN ESPINAS-RELATED"/>
    <property type="match status" value="1"/>
</dbReference>
<feature type="domain" description="LIM zinc-binding" evidence="6">
    <location>
        <begin position="232"/>
        <end position="299"/>
    </location>
</feature>
<keyword evidence="2 4" id="KW-0862">Zinc</keyword>
<feature type="region of interest" description="Disordered" evidence="5">
    <location>
        <begin position="1"/>
        <end position="24"/>
    </location>
</feature>
<dbReference type="PANTHER" id="PTHR24211">
    <property type="entry name" value="LIM DOMAIN-CONTAINING PROTEIN"/>
    <property type="match status" value="1"/>
</dbReference>
<dbReference type="AlphaFoldDB" id="H2DJW7"/>
<keyword evidence="3 4" id="KW-0440">LIM domain</keyword>
<accession>H2DJW7</accession>
<organism evidence="7">
    <name type="scientific">Mnemiopsis leidyi</name>
    <name type="common">Sea walnut</name>
    <name type="synonym">Warty comb jellyfish</name>
    <dbReference type="NCBI Taxonomy" id="27923"/>
    <lineage>
        <taxon>Eukaryota</taxon>
        <taxon>Metazoa</taxon>
        <taxon>Ctenophora</taxon>
        <taxon>Tentaculata</taxon>
        <taxon>Lobata</taxon>
        <taxon>Bolinopsidae</taxon>
        <taxon>Mnemiopsis</taxon>
    </lineage>
</organism>
<sequence length="431" mass="48796">MTSRRPALLTDSSTDQSLGSVGSQLSKASLLSIPKPRKHRSKSVDRSKQFISLHARYVEDNNDKPKIVTETRSPTTKKKPRRIKRTNAFYLNRATVTDEELDHRRSCTSAASDDSSRMSISNASVGESASARSLWLSQSTDTDQGSCESLNVRSRRRMKLNSALVMGQRDILINLKKKMKKKTPKYQGTIDRIQKKCITILGGSEQVESMSTRLIKSKAAHHSFETNQTNFLYCGDCGDVILKGSLVICSNESPPKNVWHPRCFKCYICGRHLVNLIYHPFEGRRYCSRHKPYLPKICSYCMEEIKFETFTRANGRYYHPEHFQCWQCAVVLSGEKYYGCGVYPMCLTCYDVQLAKPCRSCKGAIQIDTPFYSLGRKRWHATPSCFKCSGCQASLVGSKLITTKGELFCNRQCFSDLINRRASFGSSSALY</sequence>
<dbReference type="EMBL" id="JN615189">
    <property type="protein sequence ID" value="AEY80338.1"/>
    <property type="molecule type" value="mRNA"/>
</dbReference>
<dbReference type="SUPFAM" id="SSF57716">
    <property type="entry name" value="Glucocorticoid receptor-like (DNA-binding domain)"/>
    <property type="match status" value="2"/>
</dbReference>
<feature type="domain" description="LIM zinc-binding" evidence="6">
    <location>
        <begin position="356"/>
        <end position="420"/>
    </location>
</feature>
<feature type="compositionally biased region" description="Polar residues" evidence="5">
    <location>
        <begin position="10"/>
        <end position="24"/>
    </location>
</feature>
<evidence type="ECO:0000256" key="4">
    <source>
        <dbReference type="PROSITE-ProRule" id="PRU00125"/>
    </source>
</evidence>
<dbReference type="PROSITE" id="PS50023">
    <property type="entry name" value="LIM_DOMAIN_2"/>
    <property type="match status" value="2"/>
</dbReference>
<dbReference type="PROSITE" id="PS00478">
    <property type="entry name" value="LIM_DOMAIN_1"/>
    <property type="match status" value="1"/>
</dbReference>
<evidence type="ECO:0000259" key="6">
    <source>
        <dbReference type="PROSITE" id="PS50023"/>
    </source>
</evidence>
<evidence type="ECO:0000256" key="3">
    <source>
        <dbReference type="ARBA" id="ARBA00023038"/>
    </source>
</evidence>
<evidence type="ECO:0000256" key="5">
    <source>
        <dbReference type="SAM" id="MobiDB-lite"/>
    </source>
</evidence>
<evidence type="ECO:0000256" key="1">
    <source>
        <dbReference type="ARBA" id="ARBA00022723"/>
    </source>
</evidence>
<dbReference type="SMART" id="SM00132">
    <property type="entry name" value="LIM"/>
    <property type="match status" value="3"/>
</dbReference>
<proteinExistence type="evidence at transcript level"/>
<name>H2DJW7_MNELE</name>
<gene>
    <name evidence="7" type="primary">ML148516</name>
</gene>
<evidence type="ECO:0000313" key="7">
    <source>
        <dbReference type="EMBL" id="AEY80338.1"/>
    </source>
</evidence>
<dbReference type="InterPro" id="IPR001781">
    <property type="entry name" value="Znf_LIM"/>
</dbReference>
<dbReference type="GO" id="GO:0046872">
    <property type="term" value="F:metal ion binding"/>
    <property type="evidence" value="ECO:0007669"/>
    <property type="project" value="UniProtKB-KW"/>
</dbReference>
<dbReference type="Pfam" id="PF00412">
    <property type="entry name" value="LIM"/>
    <property type="match status" value="3"/>
</dbReference>
<dbReference type="InterPro" id="IPR047120">
    <property type="entry name" value="Pk/Esn/Tes"/>
</dbReference>
<reference evidence="7" key="1">
    <citation type="submission" date="2011-08" db="EMBL/GenBank/DDBJ databases">
        <title>The Diversification of the LIM Superclass at the Base of the Metazoa Increased Subcellular Complexity and Promoted Multicellular Specialization.</title>
        <authorList>
            <person name="Koch B.J."/>
            <person name="Ryan J.F."/>
            <person name="Baxevanis A.D."/>
        </authorList>
    </citation>
    <scope>NUCLEOTIDE SEQUENCE</scope>
</reference>
<keyword evidence="1 4" id="KW-0479">Metal-binding</keyword>
<dbReference type="Gene3D" id="2.10.110.10">
    <property type="entry name" value="Cysteine Rich Protein"/>
    <property type="match status" value="3"/>
</dbReference>
<evidence type="ECO:0000256" key="2">
    <source>
        <dbReference type="ARBA" id="ARBA00022833"/>
    </source>
</evidence>